<comment type="catalytic activity">
    <reaction evidence="4">
        <text>oxaloacetate = enol-oxaloacetate</text>
        <dbReference type="Rhea" id="RHEA:16021"/>
        <dbReference type="ChEBI" id="CHEBI:16452"/>
        <dbReference type="ChEBI" id="CHEBI:17479"/>
        <dbReference type="EC" id="5.3.2.2"/>
    </reaction>
    <physiologicalReaction direction="right-to-left" evidence="4">
        <dbReference type="Rhea" id="RHEA:16023"/>
    </physiologicalReaction>
</comment>
<evidence type="ECO:0000256" key="4">
    <source>
        <dbReference type="ARBA" id="ARBA00044911"/>
    </source>
</evidence>
<keyword evidence="7" id="KW-1185">Reference proteome</keyword>
<gene>
    <name evidence="8" type="primary">LOC103519964</name>
</gene>
<evidence type="ECO:0000313" key="8">
    <source>
        <dbReference type="RefSeq" id="XP_008483274.1"/>
    </source>
</evidence>
<sequence length="148" mass="16444">MNNDHGYVSTLLVAEEFGDVAPSGGSQGNVDTTLLECESIFVIDMLFLFLQKHAREHGLPWTVGKGFDTACPVSDFIPEHEIKDPDDVPLWLKVNGELRQKSTTGDMLFKTGDLISYISQHMTLEPYDLILTGKAGFILMFQQSPHSV</sequence>
<dbReference type="Proteomes" id="UP000079169">
    <property type="component" value="Unplaced"/>
</dbReference>
<organism evidence="7 8">
    <name type="scientific">Diaphorina citri</name>
    <name type="common">Asian citrus psyllid</name>
    <dbReference type="NCBI Taxonomy" id="121845"/>
    <lineage>
        <taxon>Eukaryota</taxon>
        <taxon>Metazoa</taxon>
        <taxon>Ecdysozoa</taxon>
        <taxon>Arthropoda</taxon>
        <taxon>Hexapoda</taxon>
        <taxon>Insecta</taxon>
        <taxon>Pterygota</taxon>
        <taxon>Neoptera</taxon>
        <taxon>Paraneoptera</taxon>
        <taxon>Hemiptera</taxon>
        <taxon>Sternorrhyncha</taxon>
        <taxon>Psylloidea</taxon>
        <taxon>Psyllidae</taxon>
        <taxon>Diaphorininae</taxon>
        <taxon>Diaphorina</taxon>
    </lineage>
</organism>
<evidence type="ECO:0000313" key="7">
    <source>
        <dbReference type="Proteomes" id="UP000079169"/>
    </source>
</evidence>
<dbReference type="GO" id="GO:0046872">
    <property type="term" value="F:metal ion binding"/>
    <property type="evidence" value="ECO:0007669"/>
    <property type="project" value="UniProtKB-KW"/>
</dbReference>
<evidence type="ECO:0000259" key="6">
    <source>
        <dbReference type="Pfam" id="PF01557"/>
    </source>
</evidence>
<dbReference type="GeneID" id="103519964"/>
<accession>A0A1S3DJL0</accession>
<dbReference type="InterPro" id="IPR036663">
    <property type="entry name" value="Fumarylacetoacetase_C_sf"/>
</dbReference>
<dbReference type="KEGG" id="dci:103519964"/>
<comment type="similarity">
    <text evidence="1">Belongs to the FAH family.</text>
</comment>
<evidence type="ECO:0000256" key="5">
    <source>
        <dbReference type="ARBA" id="ARBA00044973"/>
    </source>
</evidence>
<dbReference type="PANTHER" id="PTHR11820:SF7">
    <property type="entry name" value="ACYLPYRUVASE FAHD1, MITOCHONDRIAL"/>
    <property type="match status" value="1"/>
</dbReference>
<dbReference type="Gene3D" id="3.90.850.10">
    <property type="entry name" value="Fumarylacetoacetase-like, C-terminal domain"/>
    <property type="match status" value="1"/>
</dbReference>
<keyword evidence="2" id="KW-0479">Metal-binding</keyword>
<dbReference type="GO" id="GO:0005739">
    <property type="term" value="C:mitochondrion"/>
    <property type="evidence" value="ECO:0007669"/>
    <property type="project" value="TreeGrafter"/>
</dbReference>
<reference evidence="8" key="1">
    <citation type="submission" date="2025-08" db="UniProtKB">
        <authorList>
            <consortium name="RefSeq"/>
        </authorList>
    </citation>
    <scope>IDENTIFICATION</scope>
</reference>
<evidence type="ECO:0000256" key="2">
    <source>
        <dbReference type="ARBA" id="ARBA00022723"/>
    </source>
</evidence>
<name>A0A1S3DJL0_DIACI</name>
<dbReference type="PANTHER" id="PTHR11820">
    <property type="entry name" value="ACYLPYRUVASE"/>
    <property type="match status" value="1"/>
</dbReference>
<dbReference type="GO" id="GO:0050163">
    <property type="term" value="F:oxaloacetate tautomerase activity"/>
    <property type="evidence" value="ECO:0007669"/>
    <property type="project" value="UniProtKB-EC"/>
</dbReference>
<dbReference type="RefSeq" id="XP_008483274.1">
    <property type="nucleotide sequence ID" value="XM_008485052.1"/>
</dbReference>
<dbReference type="STRING" id="121845.A0A1S3DJL0"/>
<evidence type="ECO:0000256" key="1">
    <source>
        <dbReference type="ARBA" id="ARBA00010211"/>
    </source>
</evidence>
<dbReference type="EC" id="5.3.2.2" evidence="5"/>
<dbReference type="Pfam" id="PF01557">
    <property type="entry name" value="FAA_hydrolase"/>
    <property type="match status" value="1"/>
</dbReference>
<protein>
    <recommendedName>
        <fullName evidence="5">oxaloacetate tautomerase</fullName>
        <ecNumber evidence="5">5.3.2.2</ecNumber>
    </recommendedName>
    <alternativeName>
        <fullName evidence="3">Fumarylacetoacetate hydrolase domain-containing protein 1</fullName>
    </alternativeName>
</protein>
<feature type="domain" description="Fumarylacetoacetase-like C-terminal" evidence="6">
    <location>
        <begin position="50"/>
        <end position="133"/>
    </location>
</feature>
<evidence type="ECO:0000256" key="3">
    <source>
        <dbReference type="ARBA" id="ARBA00042340"/>
    </source>
</evidence>
<dbReference type="InterPro" id="IPR011234">
    <property type="entry name" value="Fumarylacetoacetase-like_C"/>
</dbReference>
<dbReference type="GO" id="GO:0018773">
    <property type="term" value="F:acetylpyruvate hydrolase activity"/>
    <property type="evidence" value="ECO:0007669"/>
    <property type="project" value="TreeGrafter"/>
</dbReference>
<dbReference type="AlphaFoldDB" id="A0A1S3DJL0"/>
<dbReference type="PaxDb" id="121845-A0A1S3DJL0"/>
<proteinExistence type="inferred from homology"/>
<dbReference type="SUPFAM" id="SSF56529">
    <property type="entry name" value="FAH"/>
    <property type="match status" value="1"/>
</dbReference>